<accession>A0A370DFB8</accession>
<dbReference type="InterPro" id="IPR052923">
    <property type="entry name" value="UPF0718"/>
</dbReference>
<evidence type="ECO:0000256" key="3">
    <source>
        <dbReference type="ARBA" id="ARBA00022475"/>
    </source>
</evidence>
<dbReference type="AlphaFoldDB" id="A0A370DFB8"/>
<evidence type="ECO:0000256" key="4">
    <source>
        <dbReference type="ARBA" id="ARBA00022692"/>
    </source>
</evidence>
<keyword evidence="6 7" id="KW-0472">Membrane</keyword>
<dbReference type="PANTHER" id="PTHR34184">
    <property type="entry name" value="UPF0718 PROTEIN YCGR"/>
    <property type="match status" value="1"/>
</dbReference>
<dbReference type="EMBL" id="QFXC01000011">
    <property type="protein sequence ID" value="RDH82997.1"/>
    <property type="molecule type" value="Genomic_DNA"/>
</dbReference>
<comment type="subcellular location">
    <subcellularLocation>
        <location evidence="1">Cell membrane</location>
        <topology evidence="1">Multi-pass membrane protein</topology>
    </subcellularLocation>
</comment>
<dbReference type="GO" id="GO:0005886">
    <property type="term" value="C:plasma membrane"/>
    <property type="evidence" value="ECO:0007669"/>
    <property type="project" value="UniProtKB-SubCell"/>
</dbReference>
<keyword evidence="3" id="KW-1003">Cell membrane</keyword>
<dbReference type="Proteomes" id="UP000254266">
    <property type="component" value="Unassembled WGS sequence"/>
</dbReference>
<keyword evidence="4 7" id="KW-0812">Transmembrane</keyword>
<feature type="transmembrane region" description="Helical" evidence="7">
    <location>
        <begin position="205"/>
        <end position="223"/>
    </location>
</feature>
<feature type="transmembrane region" description="Helical" evidence="7">
    <location>
        <begin position="12"/>
        <end position="37"/>
    </location>
</feature>
<proteinExistence type="inferred from homology"/>
<dbReference type="InterPro" id="IPR005524">
    <property type="entry name" value="DUF318"/>
</dbReference>
<keyword evidence="5 7" id="KW-1133">Transmembrane helix</keyword>
<dbReference type="Pfam" id="PF03773">
    <property type="entry name" value="ArsP_1"/>
    <property type="match status" value="1"/>
</dbReference>
<organism evidence="8 9">
    <name type="scientific">endosymbiont of Galathealinum brachiosum</name>
    <dbReference type="NCBI Taxonomy" id="2200906"/>
    <lineage>
        <taxon>Bacteria</taxon>
        <taxon>Pseudomonadati</taxon>
        <taxon>Pseudomonadota</taxon>
        <taxon>Gammaproteobacteria</taxon>
        <taxon>sulfur-oxidizing symbionts</taxon>
    </lineage>
</organism>
<keyword evidence="9" id="KW-1185">Reference proteome</keyword>
<evidence type="ECO:0000313" key="9">
    <source>
        <dbReference type="Proteomes" id="UP000254266"/>
    </source>
</evidence>
<dbReference type="PANTHER" id="PTHR34184:SF4">
    <property type="entry name" value="UPF0718 PROTEIN YCGR"/>
    <property type="match status" value="1"/>
</dbReference>
<feature type="transmembrane region" description="Helical" evidence="7">
    <location>
        <begin position="116"/>
        <end position="136"/>
    </location>
</feature>
<gene>
    <name evidence="8" type="ORF">DIZ80_12095</name>
</gene>
<feature type="transmembrane region" description="Helical" evidence="7">
    <location>
        <begin position="235"/>
        <end position="264"/>
    </location>
</feature>
<feature type="transmembrane region" description="Helical" evidence="7">
    <location>
        <begin position="341"/>
        <end position="359"/>
    </location>
</feature>
<reference evidence="8 9" key="1">
    <citation type="journal article" date="2018" name="ISME J.">
        <title>Endosymbiont genomes yield clues of tubeworm success.</title>
        <authorList>
            <person name="Li Y."/>
            <person name="Liles M.R."/>
            <person name="Halanych K.M."/>
        </authorList>
    </citation>
    <scope>NUCLEOTIDE SEQUENCE [LARGE SCALE GENOMIC DNA]</scope>
    <source>
        <strain evidence="8">A1464</strain>
    </source>
</reference>
<evidence type="ECO:0000256" key="6">
    <source>
        <dbReference type="ARBA" id="ARBA00023136"/>
    </source>
</evidence>
<protein>
    <submittedName>
        <fullName evidence="8">Permease</fullName>
    </submittedName>
</protein>
<feature type="transmembrane region" description="Helical" evidence="7">
    <location>
        <begin position="301"/>
        <end position="321"/>
    </location>
</feature>
<evidence type="ECO:0000256" key="7">
    <source>
        <dbReference type="SAM" id="Phobius"/>
    </source>
</evidence>
<evidence type="ECO:0000256" key="5">
    <source>
        <dbReference type="ARBA" id="ARBA00022989"/>
    </source>
</evidence>
<sequence>MGDLIQQLGQNIWAVYLDTAIWLLFGLIAAGLVKAYVPEDAMKRWLGGSGFSAVGRAALFGAPVPLCSCSVLPAAIGLHRAGASKEATVSFLISTPETSIDSVAVTYALMGPVMAIYRPVSALVSAIVTGMMVAFVKDEDIKQSTHTVDINKDDGSCSAESDVSSCCSSADSEQSTCCESSLKHENDGKLKRALRYAATDLLDDISSWMAFGIVFAGIMMTLIPDGWLAQWGQGLTAMLVMLLVGIPMYICAVASTPVAAGLLVAGVSPGAVLVFLLVGPATNIAGIMLVKKELGNRVTMIYLAGISIVSLVMGLLLEWGLSSFSLQIDTSLLHQHNFMPYELSLAGAILLLALIIPKIRNTLIPFFSK</sequence>
<comment type="similarity">
    <text evidence="2">Belongs to the UPF0718 family.</text>
</comment>
<name>A0A370DFB8_9GAMM</name>
<evidence type="ECO:0000256" key="1">
    <source>
        <dbReference type="ARBA" id="ARBA00004651"/>
    </source>
</evidence>
<dbReference type="NCBIfam" id="NF033936">
    <property type="entry name" value="CuZnOut_SO0444"/>
    <property type="match status" value="1"/>
</dbReference>
<evidence type="ECO:0000256" key="2">
    <source>
        <dbReference type="ARBA" id="ARBA00006386"/>
    </source>
</evidence>
<comment type="caution">
    <text evidence="8">The sequence shown here is derived from an EMBL/GenBank/DDBJ whole genome shotgun (WGS) entry which is preliminary data.</text>
</comment>
<evidence type="ECO:0000313" key="8">
    <source>
        <dbReference type="EMBL" id="RDH82997.1"/>
    </source>
</evidence>